<dbReference type="Gene3D" id="2.160.10.10">
    <property type="entry name" value="Hexapeptide repeat proteins"/>
    <property type="match status" value="1"/>
</dbReference>
<evidence type="ECO:0000313" key="1">
    <source>
        <dbReference type="EMBL" id="NIX77383.1"/>
    </source>
</evidence>
<sequence length="212" mass="21926">MNDARLTLDSTRRSMGFLSLSEIVALCEQGVVMPDPASVLISRGVKVEAGAILWPQVILQSALGSALTIGANTILFPGTRVVADGGSVSVGSEAEIGEEGGFTIKAEAGAVIEIGNGARLLGGGSLTRSNRIGVGAQILGPIRCQNCRLGNGGSYRHPEPDERGGVLKGSGVARDVEVPRGYVIQAFGLFADGTLQRQSFFHPPKDGKAMAP</sequence>
<evidence type="ECO:0000313" key="2">
    <source>
        <dbReference type="Proteomes" id="UP000707352"/>
    </source>
</evidence>
<proteinExistence type="predicted"/>
<dbReference type="RefSeq" id="WP_167673304.1">
    <property type="nucleotide sequence ID" value="NZ_JAATJS010000004.1"/>
</dbReference>
<dbReference type="SUPFAM" id="SSF51161">
    <property type="entry name" value="Trimeric LpxA-like enzymes"/>
    <property type="match status" value="1"/>
</dbReference>
<dbReference type="InterPro" id="IPR011004">
    <property type="entry name" value="Trimer_LpxA-like_sf"/>
</dbReference>
<dbReference type="Proteomes" id="UP000707352">
    <property type="component" value="Unassembled WGS sequence"/>
</dbReference>
<comment type="caution">
    <text evidence="1">The sequence shown here is derived from an EMBL/GenBank/DDBJ whole genome shotgun (WGS) entry which is preliminary data.</text>
</comment>
<accession>A0ABX0VCG6</accession>
<protein>
    <submittedName>
        <fullName evidence="1">Uncharacterized protein</fullName>
    </submittedName>
</protein>
<keyword evidence="2" id="KW-1185">Reference proteome</keyword>
<dbReference type="EMBL" id="JAATJS010000004">
    <property type="protein sequence ID" value="NIX77383.1"/>
    <property type="molecule type" value="Genomic_DNA"/>
</dbReference>
<organism evidence="1 2">
    <name type="scientific">Microvirga terricola</name>
    <dbReference type="NCBI Taxonomy" id="2719797"/>
    <lineage>
        <taxon>Bacteria</taxon>
        <taxon>Pseudomonadati</taxon>
        <taxon>Pseudomonadota</taxon>
        <taxon>Alphaproteobacteria</taxon>
        <taxon>Hyphomicrobiales</taxon>
        <taxon>Methylobacteriaceae</taxon>
        <taxon>Microvirga</taxon>
    </lineage>
</organism>
<name>A0ABX0VCG6_9HYPH</name>
<gene>
    <name evidence="1" type="ORF">HB375_12280</name>
</gene>
<reference evidence="1 2" key="1">
    <citation type="submission" date="2020-03" db="EMBL/GenBank/DDBJ databases">
        <title>The genome sequence of Microvirga sp. c23x22.</title>
        <authorList>
            <person name="Zhang X."/>
        </authorList>
    </citation>
    <scope>NUCLEOTIDE SEQUENCE [LARGE SCALE GENOMIC DNA]</scope>
    <source>
        <strain evidence="2">c23x22</strain>
    </source>
</reference>